<accession>A0A2P2IN85</accession>
<evidence type="ECO:0000313" key="1">
    <source>
        <dbReference type="EMBL" id="MBW82670.1"/>
    </source>
</evidence>
<proteinExistence type="predicted"/>
<reference evidence="1" key="1">
    <citation type="submission" date="2018-02" db="EMBL/GenBank/DDBJ databases">
        <title>Rhizophora mucronata_Transcriptome.</title>
        <authorList>
            <person name="Meera S.P."/>
            <person name="Sreeshan A."/>
            <person name="Augustine A."/>
        </authorList>
    </citation>
    <scope>NUCLEOTIDE SEQUENCE</scope>
    <source>
        <tissue evidence="1">Leaf</tissue>
    </source>
</reference>
<dbReference type="AlphaFoldDB" id="A0A2P2IN85"/>
<dbReference type="EMBL" id="GGEC01002187">
    <property type="protein sequence ID" value="MBW82670.1"/>
    <property type="molecule type" value="Transcribed_RNA"/>
</dbReference>
<organism evidence="1">
    <name type="scientific">Rhizophora mucronata</name>
    <name type="common">Asiatic mangrove</name>
    <dbReference type="NCBI Taxonomy" id="61149"/>
    <lineage>
        <taxon>Eukaryota</taxon>
        <taxon>Viridiplantae</taxon>
        <taxon>Streptophyta</taxon>
        <taxon>Embryophyta</taxon>
        <taxon>Tracheophyta</taxon>
        <taxon>Spermatophyta</taxon>
        <taxon>Magnoliopsida</taxon>
        <taxon>eudicotyledons</taxon>
        <taxon>Gunneridae</taxon>
        <taxon>Pentapetalae</taxon>
        <taxon>rosids</taxon>
        <taxon>fabids</taxon>
        <taxon>Malpighiales</taxon>
        <taxon>Rhizophoraceae</taxon>
        <taxon>Rhizophora</taxon>
    </lineage>
</organism>
<sequence length="19" mass="2410">MLNWKHTEFSCLVLQRLKY</sequence>
<name>A0A2P2IN85_RHIMU</name>
<protein>
    <submittedName>
        <fullName evidence="1">Uncharacterized protein</fullName>
    </submittedName>
</protein>